<protein>
    <submittedName>
        <fullName evidence="3">DUF115 domain-containing protein</fullName>
    </submittedName>
</protein>
<dbReference type="PANTHER" id="PTHR41786">
    <property type="entry name" value="MOTILITY ACCESSORY FACTOR MAF"/>
    <property type="match status" value="1"/>
</dbReference>
<evidence type="ECO:0000313" key="3">
    <source>
        <dbReference type="EMBL" id="MTV49936.1"/>
    </source>
</evidence>
<dbReference type="Pfam" id="PF20157">
    <property type="entry name" value="Maf_flag10_N"/>
    <property type="match status" value="1"/>
</dbReference>
<evidence type="ECO:0000259" key="2">
    <source>
        <dbReference type="Pfam" id="PF20157"/>
    </source>
</evidence>
<feature type="domain" description="6-hydroxymethylpterin diphosphokinase MptE-like" evidence="1">
    <location>
        <begin position="205"/>
        <end position="376"/>
    </location>
</feature>
<dbReference type="EMBL" id="WNKU01000016">
    <property type="protein sequence ID" value="MTV49936.1"/>
    <property type="molecule type" value="Genomic_DNA"/>
</dbReference>
<comment type="caution">
    <text evidence="3">The sequence shown here is derived from an EMBL/GenBank/DDBJ whole genome shotgun (WGS) entry which is preliminary data.</text>
</comment>
<organism evidence="3 4">
    <name type="scientific">Heliobacterium mobile</name>
    <name type="common">Heliobacillus mobilis</name>
    <dbReference type="NCBI Taxonomy" id="28064"/>
    <lineage>
        <taxon>Bacteria</taxon>
        <taxon>Bacillati</taxon>
        <taxon>Bacillota</taxon>
        <taxon>Clostridia</taxon>
        <taxon>Eubacteriales</taxon>
        <taxon>Heliobacteriaceae</taxon>
        <taxon>Heliobacterium</taxon>
    </lineage>
</organism>
<gene>
    <name evidence="3" type="ORF">GJ688_13225</name>
</gene>
<dbReference type="InterPro" id="IPR045376">
    <property type="entry name" value="Maf_N"/>
</dbReference>
<evidence type="ECO:0000259" key="1">
    <source>
        <dbReference type="Pfam" id="PF01973"/>
    </source>
</evidence>
<proteinExistence type="predicted"/>
<keyword evidence="4" id="KW-1185">Reference proteome</keyword>
<dbReference type="OrthoDB" id="9801899at2"/>
<sequence>MMSRMDRNIRFFQEYCPLIIEQLQGWQPHDLVQVVPSRVPGIPTAFYQREAGSFYLHSRYNPIQEAEAWASQQDLDGIRHVIIFGLAFGYHVEALVKRKPNVQLHIYEPDGTVFLASLHDRDWTAFPWQQVRHLAFDGNRPKQEQFLMEMIQQIKDDWTILTIPSVQRCFPEVYSSFQERMKSLRAGYVESLEINIPFQKEWAANALKNLPHILRTDSVFKHRDFFAGQMAIMTASGPSLTEAIPYLRTLKKEKKAIIVAAGTSINALVRHGVSPHMFVSYDPFVNNYKVLQANLDKGIPMVFGSTIYSDIVSEHVGPQAHFILNQDNVYEAIVGGLNTDEVISDAPSIAVVTLQLLYKLGIRKLILAGQDLAFIDDHRYAVGVNEAGYKDGRASEEDRGKYNPVEANDGSTVFTDNSFQVMRQNLEYVIQQIPSGEMEIINTARRGAKIAGTIYSDWESLLALSSDKTPTGKTPLLFPRRSGTSLKPMAKRVEKILDDIYIELKKTVEQLHRFSERCNNGDQDKALKSYQKVLQSLGLLLNHRGFTSLVAYLVRNETHIIQKYLPDAADFDWEEKKRFAFREIPLFLRGVEAALQQLRQGLTEWS</sequence>
<name>A0A6I3SME0_HELMO</name>
<dbReference type="PANTHER" id="PTHR41786:SF1">
    <property type="entry name" value="6-HYDROXYMETHYLPTERIN DIPHOSPHOKINASE MPTE-LIKE DOMAIN-CONTAINING PROTEIN"/>
    <property type="match status" value="1"/>
</dbReference>
<evidence type="ECO:0000313" key="4">
    <source>
        <dbReference type="Proteomes" id="UP000430670"/>
    </source>
</evidence>
<reference evidence="3 4" key="1">
    <citation type="submission" date="2019-11" db="EMBL/GenBank/DDBJ databases">
        <title>Whole-genome sequence of a the green, strictly anaerobic photosynthetic bacterium Heliobacillus mobilis DSM 6151.</title>
        <authorList>
            <person name="Kyndt J.A."/>
            <person name="Meyer T.E."/>
        </authorList>
    </citation>
    <scope>NUCLEOTIDE SEQUENCE [LARGE SCALE GENOMIC DNA]</scope>
    <source>
        <strain evidence="3 4">DSM 6151</strain>
    </source>
</reference>
<dbReference type="Proteomes" id="UP000430670">
    <property type="component" value="Unassembled WGS sequence"/>
</dbReference>
<dbReference type="Pfam" id="PF01973">
    <property type="entry name" value="MptE-like"/>
    <property type="match status" value="1"/>
</dbReference>
<feature type="domain" description="Glycosyltransferase Maf N-terminal" evidence="2">
    <location>
        <begin position="70"/>
        <end position="126"/>
    </location>
</feature>
<dbReference type="InterPro" id="IPR002826">
    <property type="entry name" value="MptE-like"/>
</dbReference>
<accession>A0A6I3SME0</accession>
<dbReference type="AlphaFoldDB" id="A0A6I3SME0"/>